<dbReference type="InterPro" id="IPR050490">
    <property type="entry name" value="Bact_solute-bd_prot1"/>
</dbReference>
<dbReference type="Gene3D" id="3.40.190.10">
    <property type="entry name" value="Periplasmic binding protein-like II"/>
    <property type="match status" value="2"/>
</dbReference>
<keyword evidence="2" id="KW-0813">Transport</keyword>
<dbReference type="SUPFAM" id="SSF53850">
    <property type="entry name" value="Periplasmic binding protein-like II"/>
    <property type="match status" value="1"/>
</dbReference>
<gene>
    <name evidence="5" type="ORF">ERS852471_00676</name>
</gene>
<comment type="similarity">
    <text evidence="1">Belongs to the bacterial solute-binding protein 1 family.</text>
</comment>
<feature type="signal peptide" evidence="4">
    <location>
        <begin position="1"/>
        <end position="19"/>
    </location>
</feature>
<evidence type="ECO:0000256" key="3">
    <source>
        <dbReference type="ARBA" id="ARBA00022729"/>
    </source>
</evidence>
<dbReference type="Pfam" id="PF13416">
    <property type="entry name" value="SBP_bac_8"/>
    <property type="match status" value="1"/>
</dbReference>
<reference evidence="5 6" key="1">
    <citation type="submission" date="2015-09" db="EMBL/GenBank/DDBJ databases">
        <authorList>
            <consortium name="Pathogen Informatics"/>
        </authorList>
    </citation>
    <scope>NUCLEOTIDE SEQUENCE [LARGE SCALE GENOMIC DNA]</scope>
    <source>
        <strain evidence="5 6">2789STDY5834856</strain>
    </source>
</reference>
<evidence type="ECO:0000256" key="4">
    <source>
        <dbReference type="SAM" id="SignalP"/>
    </source>
</evidence>
<dbReference type="PROSITE" id="PS01037">
    <property type="entry name" value="SBP_BACTERIAL_1"/>
    <property type="match status" value="1"/>
</dbReference>
<evidence type="ECO:0000313" key="6">
    <source>
        <dbReference type="Proteomes" id="UP000095594"/>
    </source>
</evidence>
<dbReference type="PANTHER" id="PTHR43649">
    <property type="entry name" value="ARABINOSE-BINDING PROTEIN-RELATED"/>
    <property type="match status" value="1"/>
</dbReference>
<dbReference type="PROSITE" id="PS51257">
    <property type="entry name" value="PROKAR_LIPOPROTEIN"/>
    <property type="match status" value="1"/>
</dbReference>
<keyword evidence="3 4" id="KW-0732">Signal</keyword>
<dbReference type="Proteomes" id="UP000095594">
    <property type="component" value="Unassembled WGS sequence"/>
</dbReference>
<feature type="chain" id="PRO_5038959037" evidence="4">
    <location>
        <begin position="20"/>
        <end position="435"/>
    </location>
</feature>
<dbReference type="GO" id="GO:0055085">
    <property type="term" value="P:transmembrane transport"/>
    <property type="evidence" value="ECO:0007669"/>
    <property type="project" value="InterPro"/>
</dbReference>
<evidence type="ECO:0000256" key="1">
    <source>
        <dbReference type="ARBA" id="ARBA00008520"/>
    </source>
</evidence>
<dbReference type="EMBL" id="CYZX01000003">
    <property type="protein sequence ID" value="CUN91988.1"/>
    <property type="molecule type" value="Genomic_DNA"/>
</dbReference>
<name>A0A174AX50_9CLOT</name>
<organism evidence="5 6">
    <name type="scientific">Clostridium disporicum</name>
    <dbReference type="NCBI Taxonomy" id="84024"/>
    <lineage>
        <taxon>Bacteria</taxon>
        <taxon>Bacillati</taxon>
        <taxon>Bacillota</taxon>
        <taxon>Clostridia</taxon>
        <taxon>Eubacteriales</taxon>
        <taxon>Clostridiaceae</taxon>
        <taxon>Clostridium</taxon>
    </lineage>
</organism>
<accession>A0A174AX50</accession>
<protein>
    <submittedName>
        <fullName evidence="5">Family 1 extracellular solute-binding protein</fullName>
    </submittedName>
</protein>
<evidence type="ECO:0000256" key="2">
    <source>
        <dbReference type="ARBA" id="ARBA00022448"/>
    </source>
</evidence>
<dbReference type="InterPro" id="IPR006061">
    <property type="entry name" value="SBP_1_CS"/>
</dbReference>
<dbReference type="RefSeq" id="WP_055263908.1">
    <property type="nucleotide sequence ID" value="NZ_CABIXQ010000003.1"/>
</dbReference>
<sequence length="435" mass="48634">MRKKIIGLLLATMTMTSLVGCGSSSANSTTEEGGTITIKMLSRYSSDQGPDDITINKRIEEFMAENTNIIVEHEAIGDESTYNNMFKTSIATGDAPDVFVNYGGTQFKEYVESGLFYDLSKVAEEDTVWGDKYIESMLDALKYEGVEGYYGVPFSCFATGLYYNKELFEENGLEPPTTIEEFEKVCDEFLAKGITPFALGDKDNFRGAHLLANLVLKRDGFDYTKSIIDGETKWNDTAMKEVFELMNSWREKGYLGENITTLDSSGEQSLFLNGDTPMHLNGSWFMNQVNDSDNPERVGFIAFPYFEKYPENKNNWHSGTSEGFSLSATNGEERLQASIKLLKYLTDEEAYNESQALSKGGIYPVTTMKEIDDITPIAKEFQAAFTDVNEAKLEPGDYAAKAQLREEIRDAIQGMFAGTSVDDTLARIQKVTDME</sequence>
<evidence type="ECO:0000313" key="5">
    <source>
        <dbReference type="EMBL" id="CUN91988.1"/>
    </source>
</evidence>
<proteinExistence type="inferred from homology"/>
<dbReference type="AlphaFoldDB" id="A0A174AX50"/>
<dbReference type="InterPro" id="IPR006059">
    <property type="entry name" value="SBP"/>
</dbReference>